<evidence type="ECO:0000256" key="9">
    <source>
        <dbReference type="ARBA" id="ARBA00023136"/>
    </source>
</evidence>
<dbReference type="KEGG" id="asau:88171277"/>
<evidence type="ECO:0000256" key="1">
    <source>
        <dbReference type="ARBA" id="ARBA00004255"/>
    </source>
</evidence>
<reference evidence="15 16" key="1">
    <citation type="submission" date="2023-10" db="EMBL/GenBank/DDBJ databases">
        <title>Draft Genome Sequence of Candida saopaulonensis from a very Premature Infant with Sepsis.</title>
        <authorList>
            <person name="Ning Y."/>
            <person name="Dai R."/>
            <person name="Xiao M."/>
            <person name="Xu Y."/>
            <person name="Yan Q."/>
            <person name="Zhang L."/>
        </authorList>
    </citation>
    <scope>NUCLEOTIDE SEQUENCE [LARGE SCALE GENOMIC DNA]</scope>
    <source>
        <strain evidence="15 16">19XY460</strain>
    </source>
</reference>
<dbReference type="Pfam" id="PF00928">
    <property type="entry name" value="Adap_comp_sub"/>
    <property type="match status" value="1"/>
</dbReference>
<proteinExistence type="inferred from homology"/>
<evidence type="ECO:0000256" key="3">
    <source>
        <dbReference type="ARBA" id="ARBA00011775"/>
    </source>
</evidence>
<comment type="subunit">
    <text evidence="3 11">Oligomeric complex that consists of at least the alpha, beta, beta', gamma, delta, epsilon and zeta subunits.</text>
</comment>
<protein>
    <recommendedName>
        <fullName evidence="11">Coatomer subunit delta</fullName>
    </recommendedName>
</protein>
<dbReference type="RefSeq" id="XP_062875372.1">
    <property type="nucleotide sequence ID" value="XM_063019302.1"/>
</dbReference>
<dbReference type="FunFam" id="3.30.450.60:FF:000003">
    <property type="entry name" value="Coatomer subunit delta"/>
    <property type="match status" value="1"/>
</dbReference>
<evidence type="ECO:0000313" key="16">
    <source>
        <dbReference type="Proteomes" id="UP001338582"/>
    </source>
</evidence>
<dbReference type="InterPro" id="IPR028565">
    <property type="entry name" value="MHD"/>
</dbReference>
<evidence type="ECO:0000259" key="14">
    <source>
        <dbReference type="PROSITE" id="PS51072"/>
    </source>
</evidence>
<gene>
    <name evidence="15" type="ORF">PUMCH_000208</name>
</gene>
<dbReference type="GO" id="GO:0006890">
    <property type="term" value="P:retrograde vesicle-mediated transport, Golgi to endoplasmic reticulum"/>
    <property type="evidence" value="ECO:0007669"/>
    <property type="project" value="UniProtKB-UniRule"/>
</dbReference>
<dbReference type="SUPFAM" id="SSF64356">
    <property type="entry name" value="SNARE-like"/>
    <property type="match status" value="1"/>
</dbReference>
<keyword evidence="7 11" id="KW-0653">Protein transport</keyword>
<comment type="function">
    <text evidence="11">The coatomer is a cytosolic protein complex that binds to dilysine motifs and reversibly associates with Golgi non-clathrin-coated vesicles, which further mediate biosynthetic protein transport from the ER, via the Golgi up to the trans Golgi network.</text>
</comment>
<dbReference type="Proteomes" id="UP001338582">
    <property type="component" value="Chromosome 1"/>
</dbReference>
<evidence type="ECO:0000256" key="5">
    <source>
        <dbReference type="ARBA" id="ARBA00022490"/>
    </source>
</evidence>
<name>A0AAX4H334_9ASCO</name>
<evidence type="ECO:0000256" key="11">
    <source>
        <dbReference type="RuleBase" id="RU366052"/>
    </source>
</evidence>
<evidence type="ECO:0000256" key="2">
    <source>
        <dbReference type="ARBA" id="ARBA00010516"/>
    </source>
</evidence>
<dbReference type="EMBL" id="CP138894">
    <property type="protein sequence ID" value="WPK22985.1"/>
    <property type="molecule type" value="Genomic_DNA"/>
</dbReference>
<keyword evidence="5 11" id="KW-0963">Cytoplasm</keyword>
<dbReference type="SUPFAM" id="SSF49447">
    <property type="entry name" value="Second domain of Mu2 adaptin subunit (ap50) of ap2 adaptor"/>
    <property type="match status" value="1"/>
</dbReference>
<keyword evidence="12" id="KW-0175">Coiled coil</keyword>
<evidence type="ECO:0000256" key="7">
    <source>
        <dbReference type="ARBA" id="ARBA00022927"/>
    </source>
</evidence>
<dbReference type="InterPro" id="IPR022775">
    <property type="entry name" value="AP_mu_sigma_su"/>
</dbReference>
<feature type="compositionally biased region" description="Low complexity" evidence="13">
    <location>
        <begin position="298"/>
        <end position="311"/>
    </location>
</feature>
<dbReference type="InterPro" id="IPR011012">
    <property type="entry name" value="Longin-like_dom_sf"/>
</dbReference>
<keyword evidence="4 11" id="KW-0813">Transport</keyword>
<dbReference type="GO" id="GO:0030126">
    <property type="term" value="C:COPI vesicle coat"/>
    <property type="evidence" value="ECO:0007669"/>
    <property type="project" value="UniProtKB-UniRule"/>
</dbReference>
<keyword evidence="10" id="KW-0968">Cytoplasmic vesicle</keyword>
<dbReference type="PROSITE" id="PS51072">
    <property type="entry name" value="MHD"/>
    <property type="match status" value="1"/>
</dbReference>
<feature type="compositionally biased region" description="Low complexity" evidence="13">
    <location>
        <begin position="254"/>
        <end position="291"/>
    </location>
</feature>
<dbReference type="InterPro" id="IPR027059">
    <property type="entry name" value="Coatomer_dsu"/>
</dbReference>
<dbReference type="PANTHER" id="PTHR10121:SF0">
    <property type="entry name" value="COATOMER SUBUNIT DELTA"/>
    <property type="match status" value="1"/>
</dbReference>
<dbReference type="GO" id="GO:0015031">
    <property type="term" value="P:protein transport"/>
    <property type="evidence" value="ECO:0007669"/>
    <property type="project" value="UniProtKB-KW"/>
</dbReference>
<dbReference type="GeneID" id="88171277"/>
<organism evidence="15 16">
    <name type="scientific">Australozyma saopauloensis</name>
    <dbReference type="NCBI Taxonomy" id="291208"/>
    <lineage>
        <taxon>Eukaryota</taxon>
        <taxon>Fungi</taxon>
        <taxon>Dikarya</taxon>
        <taxon>Ascomycota</taxon>
        <taxon>Saccharomycotina</taxon>
        <taxon>Pichiomycetes</taxon>
        <taxon>Metschnikowiaceae</taxon>
        <taxon>Australozyma</taxon>
    </lineage>
</organism>
<comment type="similarity">
    <text evidence="2 11">Belongs to the adaptor complexes medium subunit family. Delta-COP subfamily.</text>
</comment>
<dbReference type="AlphaFoldDB" id="A0AAX4H334"/>
<feature type="region of interest" description="Disordered" evidence="13">
    <location>
        <begin position="206"/>
        <end position="313"/>
    </location>
</feature>
<accession>A0AAX4H334</accession>
<feature type="compositionally biased region" description="Polar residues" evidence="13">
    <location>
        <begin position="206"/>
        <end position="216"/>
    </location>
</feature>
<evidence type="ECO:0000256" key="8">
    <source>
        <dbReference type="ARBA" id="ARBA00023034"/>
    </source>
</evidence>
<evidence type="ECO:0000313" key="15">
    <source>
        <dbReference type="EMBL" id="WPK22985.1"/>
    </source>
</evidence>
<keyword evidence="6 11" id="KW-0931">ER-Golgi transport</keyword>
<dbReference type="PANTHER" id="PTHR10121">
    <property type="entry name" value="COATOMER SUBUNIT DELTA"/>
    <property type="match status" value="1"/>
</dbReference>
<keyword evidence="8 11" id="KW-0333">Golgi apparatus</keyword>
<dbReference type="CDD" id="cd14830">
    <property type="entry name" value="Delta_COP_N"/>
    <property type="match status" value="1"/>
</dbReference>
<dbReference type="GO" id="GO:0000139">
    <property type="term" value="C:Golgi membrane"/>
    <property type="evidence" value="ECO:0007669"/>
    <property type="project" value="UniProtKB-SubCell"/>
</dbReference>
<feature type="coiled-coil region" evidence="12">
    <location>
        <begin position="137"/>
        <end position="182"/>
    </location>
</feature>
<keyword evidence="9 11" id="KW-0472">Membrane</keyword>
<sequence>MAVLAASICTQSGKPLLSRLFRDLSKDRITTFLGNFPSLLATSESQNTTVEDENVRYVFQSVGECYIVLITTKQSNILEDIETLHLFVSVTSNMLRTVDERGVFESAFELLSAFDEIVTMGYKEKLTVLQVQTFLEMDSHEEKIQEIIEKNKELEAAEERRRRAKEIQRKEFERRAMEQQQAAIYGNSGAGAQLQTRDSFNYTSSAPSVPSYTANTVPEPVAPEPFTAPKPIGGKGLKLGKKPTRLSGHKELGQPLLSSSPLLTTPQPQQSQTIQQQAPVSVPVASQPQVSTPLRAESASSSPAPSNSGAGKQFNNGILITVNEKVTAHINHENGIIASEVKGDLNLRINNSELARSKILLKVGNSTNTQYKTHPNVDRNLFSSEGVIALKDKSKPFPSNDQSLGVLRWRATAKDGDSSLVPVLFTAWVNVSDGLAEVTLEYELTSEYLEAHPLQESFDMVSILVPISLDDIILKDDSTGLVLYDITHAGVEFTIEKILLENPLGSFEFSIPASSEEDLFPMEVNFNVSSVNGTESDVTLSGVSLVDVVSNNEQEASLPFDLHLNLVNENYLVD</sequence>
<evidence type="ECO:0000256" key="10">
    <source>
        <dbReference type="ARBA" id="ARBA00023329"/>
    </source>
</evidence>
<comment type="subcellular location">
    <subcellularLocation>
        <location evidence="11">Cytoplasm</location>
    </subcellularLocation>
    <subcellularLocation>
        <location evidence="1 11">Golgi apparatus membrane</location>
        <topology evidence="1 11">Peripheral membrane protein</topology>
        <orientation evidence="1 11">Cytoplasmic side</orientation>
    </subcellularLocation>
    <subcellularLocation>
        <location evidence="11">Cytoplasmic vesicle</location>
        <location evidence="11">COPI-coated vesicle membrane</location>
        <topology evidence="11">Peripheral membrane protein</topology>
        <orientation evidence="11">Cytoplasmic side</orientation>
    </subcellularLocation>
</comment>
<dbReference type="CDD" id="cd09254">
    <property type="entry name" value="AP_delta-COPI_MHD"/>
    <property type="match status" value="1"/>
</dbReference>
<keyword evidence="16" id="KW-1185">Reference proteome</keyword>
<evidence type="ECO:0000256" key="13">
    <source>
        <dbReference type="SAM" id="MobiDB-lite"/>
    </source>
</evidence>
<dbReference type="GO" id="GO:0006888">
    <property type="term" value="P:endoplasmic reticulum to Golgi vesicle-mediated transport"/>
    <property type="evidence" value="ECO:0007669"/>
    <property type="project" value="TreeGrafter"/>
</dbReference>
<evidence type="ECO:0000256" key="4">
    <source>
        <dbReference type="ARBA" id="ARBA00022448"/>
    </source>
</evidence>
<dbReference type="InterPro" id="IPR036168">
    <property type="entry name" value="AP2_Mu_C_sf"/>
</dbReference>
<dbReference type="Pfam" id="PF01217">
    <property type="entry name" value="Clat_adaptor_s"/>
    <property type="match status" value="1"/>
</dbReference>
<dbReference type="GO" id="GO:0051645">
    <property type="term" value="P:Golgi localization"/>
    <property type="evidence" value="ECO:0007669"/>
    <property type="project" value="TreeGrafter"/>
</dbReference>
<dbReference type="Gene3D" id="3.30.450.60">
    <property type="match status" value="1"/>
</dbReference>
<evidence type="ECO:0000256" key="12">
    <source>
        <dbReference type="SAM" id="Coils"/>
    </source>
</evidence>
<evidence type="ECO:0000256" key="6">
    <source>
        <dbReference type="ARBA" id="ARBA00022892"/>
    </source>
</evidence>
<feature type="domain" description="MHD" evidence="14">
    <location>
        <begin position="315"/>
        <end position="574"/>
    </location>
</feature>